<accession>A0A1Y3MCU0</accession>
<organism evidence="4 5">
    <name type="scientific">Bacillus pseudomycoides</name>
    <dbReference type="NCBI Taxonomy" id="64104"/>
    <lineage>
        <taxon>Bacteria</taxon>
        <taxon>Bacillati</taxon>
        <taxon>Bacillota</taxon>
        <taxon>Bacilli</taxon>
        <taxon>Bacillales</taxon>
        <taxon>Bacillaceae</taxon>
        <taxon>Bacillus</taxon>
        <taxon>Bacillus cereus group</taxon>
    </lineage>
</organism>
<comment type="similarity">
    <text evidence="1">Belongs to the glycosyltransferase group 1 family. Glycosyltransferase 4 subfamily.</text>
</comment>
<dbReference type="InterPro" id="IPR028098">
    <property type="entry name" value="Glyco_trans_4-like_N"/>
</dbReference>
<protein>
    <submittedName>
        <fullName evidence="4">Glycosyl transferase family 1</fullName>
    </submittedName>
</protein>
<reference evidence="4 5" key="1">
    <citation type="submission" date="2017-02" db="EMBL/GenBank/DDBJ databases">
        <title>Bacillus pseudomycoides isolate FSL K6-0042.</title>
        <authorList>
            <person name="Kovac J."/>
        </authorList>
    </citation>
    <scope>NUCLEOTIDE SEQUENCE [LARGE SCALE GENOMIC DNA]</scope>
    <source>
        <strain evidence="4 5">FSL K6-0042</strain>
    </source>
</reference>
<evidence type="ECO:0000256" key="1">
    <source>
        <dbReference type="ARBA" id="ARBA00009481"/>
    </source>
</evidence>
<dbReference type="SUPFAM" id="SSF53756">
    <property type="entry name" value="UDP-Glycosyltransferase/glycogen phosphorylase"/>
    <property type="match status" value="1"/>
</dbReference>
<name>A0A1Y3MCU0_9BACI</name>
<dbReference type="AlphaFoldDB" id="A0A1Y3MCU0"/>
<feature type="domain" description="Glycosyl transferase family 1" evidence="2">
    <location>
        <begin position="259"/>
        <end position="416"/>
    </location>
</feature>
<dbReference type="PANTHER" id="PTHR45947:SF3">
    <property type="entry name" value="SULFOQUINOVOSYL TRANSFERASE SQD2"/>
    <property type="match status" value="1"/>
</dbReference>
<dbReference type="EMBL" id="MWPX01000018">
    <property type="protein sequence ID" value="OUM47866.1"/>
    <property type="molecule type" value="Genomic_DNA"/>
</dbReference>
<feature type="domain" description="Glycosyltransferase subfamily 4-like N-terminal" evidence="3">
    <location>
        <begin position="73"/>
        <end position="250"/>
    </location>
</feature>
<evidence type="ECO:0000313" key="4">
    <source>
        <dbReference type="EMBL" id="OUM47866.1"/>
    </source>
</evidence>
<proteinExistence type="inferred from homology"/>
<evidence type="ECO:0000313" key="5">
    <source>
        <dbReference type="Proteomes" id="UP000195321"/>
    </source>
</evidence>
<dbReference type="InterPro" id="IPR050194">
    <property type="entry name" value="Glycosyltransferase_grp1"/>
</dbReference>
<dbReference type="GO" id="GO:0016757">
    <property type="term" value="F:glycosyltransferase activity"/>
    <property type="evidence" value="ECO:0007669"/>
    <property type="project" value="InterPro"/>
</dbReference>
<sequence>MLLNTIKEERNEYICPFHASLLKVMDEYYKIDSKKNHLMEPFQTFGIKKNRIPSKTNKLKILYVTFLRYPNTGGLSSYITSLKTGFEKYGHDVDVISPTQMTAVHLEQDIPQAAEHARDFLLQRYGTVNEKIIKNTSFMNVYKSFLRGRNLEQYDVFHAQDLFSVFLLGQLNLEYKKPLFFTPHGHFTKSRLKFDKIKKGSIEEVYFSEIEKQGIRASDQIITISNSFHSPLKEYGAKIEQLVTVHTGIHFHQASIPKQEYNDNLVISCVSRLSPRKGHDIFLKALSRIQQDLSNVEIWIVGDGVMRERLEDQVLQLGLDNIKFFGRRTDIPEILSSSAIYVLPTINDNFPISIIEAMFSRQAIVTTNCGGIPEMIQNGKTGIICEPGNVQQLSDALKLLLANKNLRERLGRNAQEYSRQHLTQGGMISKIERIYHSFISDM</sequence>
<dbReference type="CDD" id="cd03801">
    <property type="entry name" value="GT4_PimA-like"/>
    <property type="match status" value="1"/>
</dbReference>
<dbReference type="Pfam" id="PF00534">
    <property type="entry name" value="Glycos_transf_1"/>
    <property type="match status" value="1"/>
</dbReference>
<dbReference type="RefSeq" id="WP_016115659.1">
    <property type="nucleotide sequence ID" value="NZ_CP189809.1"/>
</dbReference>
<comment type="caution">
    <text evidence="4">The sequence shown here is derived from an EMBL/GenBank/DDBJ whole genome shotgun (WGS) entry which is preliminary data.</text>
</comment>
<dbReference type="PANTHER" id="PTHR45947">
    <property type="entry name" value="SULFOQUINOVOSYL TRANSFERASE SQD2"/>
    <property type="match status" value="1"/>
</dbReference>
<dbReference type="InterPro" id="IPR001296">
    <property type="entry name" value="Glyco_trans_1"/>
</dbReference>
<keyword evidence="4" id="KW-0808">Transferase</keyword>
<evidence type="ECO:0000259" key="3">
    <source>
        <dbReference type="Pfam" id="PF13439"/>
    </source>
</evidence>
<dbReference type="Proteomes" id="UP000195321">
    <property type="component" value="Unassembled WGS sequence"/>
</dbReference>
<dbReference type="Gene3D" id="3.40.50.2000">
    <property type="entry name" value="Glycogen Phosphorylase B"/>
    <property type="match status" value="2"/>
</dbReference>
<gene>
    <name evidence="4" type="ORF">BW425_16185</name>
</gene>
<evidence type="ECO:0000259" key="2">
    <source>
        <dbReference type="Pfam" id="PF00534"/>
    </source>
</evidence>
<dbReference type="Pfam" id="PF13439">
    <property type="entry name" value="Glyco_transf_4"/>
    <property type="match status" value="1"/>
</dbReference>